<keyword evidence="3" id="KW-1185">Reference proteome</keyword>
<name>G2QXS5_THETT</name>
<evidence type="ECO:0000256" key="1">
    <source>
        <dbReference type="SAM" id="Phobius"/>
    </source>
</evidence>
<dbReference type="HOGENOM" id="CLU_566381_0_0_1"/>
<keyword evidence="1" id="KW-1133">Transmembrane helix</keyword>
<accession>G2QXS5</accession>
<feature type="transmembrane region" description="Helical" evidence="1">
    <location>
        <begin position="109"/>
        <end position="129"/>
    </location>
</feature>
<dbReference type="Proteomes" id="UP000008181">
    <property type="component" value="Chromosome 1"/>
</dbReference>
<proteinExistence type="predicted"/>
<protein>
    <submittedName>
        <fullName evidence="2">Uncharacterized protein</fullName>
    </submittedName>
</protein>
<evidence type="ECO:0000313" key="2">
    <source>
        <dbReference type="EMBL" id="AEO63193.1"/>
    </source>
</evidence>
<dbReference type="RefSeq" id="XP_003649529.1">
    <property type="nucleotide sequence ID" value="XM_003649481.1"/>
</dbReference>
<evidence type="ECO:0000313" key="3">
    <source>
        <dbReference type="Proteomes" id="UP000008181"/>
    </source>
</evidence>
<dbReference type="KEGG" id="ttt:THITE_2125740"/>
<dbReference type="GeneID" id="11516884"/>
<feature type="transmembrane region" description="Helical" evidence="1">
    <location>
        <begin position="149"/>
        <end position="171"/>
    </location>
</feature>
<keyword evidence="1" id="KW-0812">Transmembrane</keyword>
<dbReference type="EMBL" id="CP003009">
    <property type="protein sequence ID" value="AEO63193.1"/>
    <property type="molecule type" value="Genomic_DNA"/>
</dbReference>
<dbReference type="AlphaFoldDB" id="G2QXS5"/>
<dbReference type="OrthoDB" id="5146656at2759"/>
<organism evidence="2 3">
    <name type="scientific">Thermothielavioides terrestris (strain ATCC 38088 / NRRL 8126)</name>
    <name type="common">Thielavia terrestris</name>
    <dbReference type="NCBI Taxonomy" id="578455"/>
    <lineage>
        <taxon>Eukaryota</taxon>
        <taxon>Fungi</taxon>
        <taxon>Dikarya</taxon>
        <taxon>Ascomycota</taxon>
        <taxon>Pezizomycotina</taxon>
        <taxon>Sordariomycetes</taxon>
        <taxon>Sordariomycetidae</taxon>
        <taxon>Sordariales</taxon>
        <taxon>Chaetomiaceae</taxon>
        <taxon>Thermothielavioides</taxon>
        <taxon>Thermothielavioides terrestris</taxon>
    </lineage>
</organism>
<reference evidence="2 3" key="1">
    <citation type="journal article" date="2011" name="Nat. Biotechnol.">
        <title>Comparative genomic analysis of the thermophilic biomass-degrading fungi Myceliophthora thermophila and Thielavia terrestris.</title>
        <authorList>
            <person name="Berka R.M."/>
            <person name="Grigoriev I.V."/>
            <person name="Otillar R."/>
            <person name="Salamov A."/>
            <person name="Grimwood J."/>
            <person name="Reid I."/>
            <person name="Ishmael N."/>
            <person name="John T."/>
            <person name="Darmond C."/>
            <person name="Moisan M.-C."/>
            <person name="Henrissat B."/>
            <person name="Coutinho P.M."/>
            <person name="Lombard V."/>
            <person name="Natvig D.O."/>
            <person name="Lindquist E."/>
            <person name="Schmutz J."/>
            <person name="Lucas S."/>
            <person name="Harris P."/>
            <person name="Powlowski J."/>
            <person name="Bellemare A."/>
            <person name="Taylor D."/>
            <person name="Butler G."/>
            <person name="de Vries R.P."/>
            <person name="Allijn I.E."/>
            <person name="van den Brink J."/>
            <person name="Ushinsky S."/>
            <person name="Storms R."/>
            <person name="Powell A.J."/>
            <person name="Paulsen I.T."/>
            <person name="Elbourne L.D.H."/>
            <person name="Baker S.E."/>
            <person name="Magnuson J."/>
            <person name="LaBoissiere S."/>
            <person name="Clutterbuck A.J."/>
            <person name="Martinez D."/>
            <person name="Wogulis M."/>
            <person name="de Leon A.L."/>
            <person name="Rey M.W."/>
            <person name="Tsang A."/>
        </authorList>
    </citation>
    <scope>NUCLEOTIDE SEQUENCE [LARGE SCALE GENOMIC DNA]</scope>
    <source>
        <strain evidence="3">ATCC 38088 / NRRL 8126</strain>
    </source>
</reference>
<gene>
    <name evidence="2" type="ORF">THITE_2125740</name>
</gene>
<sequence length="484" mass="52833">MVVRNSMPPSGSDETDFDFKIYKPNIDPRERDPAARFAQDVRTCLDKCSDLAELDECCLDWEGDTRVAKVRVRVRASATAVPEHKQITRNSAIKDLCQGMMSVTGGRRASLGVLTDLSIWGIMPISVVFQSYWTAHFFTDMLEKGPDALLSLAQELMVFAVAILTGAYGTFHFMKGLLGHSIDPSFNLQVFLQQAMPYVSMKRNSAPSARRKAPYSAEMLGDASKTFEDALIIFKRRCDSVLDRLSTIDANTAPALLRDKQWMHDACADLCKMSECAFVLMAKKKDLLGALVAAAKHERDQAAGAAGVSVAVTTVVIDSMTATGTAATTGTAAATGTATAGAATAATGAASAGTAAAGIAMLGPLVLCGIAVAGACAAWRHLNEKWKHEEESKRIRHVAETCHSLWDKAFMMRLALEWFRLREGEDASNLTFTDPRFQVKWEGFIAQYRKHHPNGSGGEEYVHELGIWLKSEVDAMRLTRELLL</sequence>
<keyword evidence="1" id="KW-0472">Membrane</keyword>